<comment type="caution">
    <text evidence="1">The sequence shown here is derived from an EMBL/GenBank/DDBJ whole genome shotgun (WGS) entry which is preliminary data.</text>
</comment>
<name>A0A4S1CMW9_9BACT</name>
<reference evidence="1 2" key="1">
    <citation type="submission" date="2019-04" db="EMBL/GenBank/DDBJ databases">
        <title>Geobacter oryzae sp. nov., ferric-reducing bacteria isolated from paddy soil.</title>
        <authorList>
            <person name="Xu Z."/>
            <person name="Masuda Y."/>
            <person name="Itoh H."/>
            <person name="Senoo K."/>
        </authorList>
    </citation>
    <scope>NUCLEOTIDE SEQUENCE [LARGE SCALE GENOMIC DNA]</scope>
    <source>
        <strain evidence="1 2">Red111</strain>
    </source>
</reference>
<evidence type="ECO:0000313" key="2">
    <source>
        <dbReference type="Proteomes" id="UP000306416"/>
    </source>
</evidence>
<evidence type="ECO:0000313" key="1">
    <source>
        <dbReference type="EMBL" id="TGU75167.1"/>
    </source>
</evidence>
<dbReference type="EMBL" id="SRSC01000001">
    <property type="protein sequence ID" value="TGU75167.1"/>
    <property type="molecule type" value="Genomic_DNA"/>
</dbReference>
<dbReference type="AlphaFoldDB" id="A0A4S1CMW9"/>
<organism evidence="1 2">
    <name type="scientific">Geomonas terrae</name>
    <dbReference type="NCBI Taxonomy" id="2562681"/>
    <lineage>
        <taxon>Bacteria</taxon>
        <taxon>Pseudomonadati</taxon>
        <taxon>Thermodesulfobacteriota</taxon>
        <taxon>Desulfuromonadia</taxon>
        <taxon>Geobacterales</taxon>
        <taxon>Geobacteraceae</taxon>
        <taxon>Geomonas</taxon>
    </lineage>
</organism>
<keyword evidence="2" id="KW-1185">Reference proteome</keyword>
<protein>
    <submittedName>
        <fullName evidence="1">Uncharacterized protein</fullName>
    </submittedName>
</protein>
<gene>
    <name evidence="1" type="ORF">E4633_06875</name>
</gene>
<dbReference type="Proteomes" id="UP000306416">
    <property type="component" value="Unassembled WGS sequence"/>
</dbReference>
<proteinExistence type="predicted"/>
<accession>A0A4S1CMW9</accession>
<sequence length="60" mass="6570">MGFRPGSQALHLQRREFLGRSLQRRLVEGDSLLDTAQLVTQFALLFHAGMVQPASGATST</sequence>